<dbReference type="SMART" id="SM00248">
    <property type="entry name" value="ANK"/>
    <property type="match status" value="3"/>
</dbReference>
<dbReference type="WBParaSite" id="PSU_v2.g3945.t1">
    <property type="protein sequence ID" value="PSU_v2.g3945.t1"/>
    <property type="gene ID" value="PSU_v2.g3945"/>
</dbReference>
<reference evidence="2" key="1">
    <citation type="submission" date="2022-11" db="UniProtKB">
        <authorList>
            <consortium name="WormBaseParasite"/>
        </authorList>
    </citation>
    <scope>IDENTIFICATION</scope>
</reference>
<dbReference type="Pfam" id="PF12796">
    <property type="entry name" value="Ank_2"/>
    <property type="match status" value="2"/>
</dbReference>
<organism evidence="1 2">
    <name type="scientific">Panagrolaimus superbus</name>
    <dbReference type="NCBI Taxonomy" id="310955"/>
    <lineage>
        <taxon>Eukaryota</taxon>
        <taxon>Metazoa</taxon>
        <taxon>Ecdysozoa</taxon>
        <taxon>Nematoda</taxon>
        <taxon>Chromadorea</taxon>
        <taxon>Rhabditida</taxon>
        <taxon>Tylenchina</taxon>
        <taxon>Panagrolaimomorpha</taxon>
        <taxon>Panagrolaimoidea</taxon>
        <taxon>Panagrolaimidae</taxon>
        <taxon>Panagrolaimus</taxon>
    </lineage>
</organism>
<dbReference type="InterPro" id="IPR036770">
    <property type="entry name" value="Ankyrin_rpt-contain_sf"/>
</dbReference>
<dbReference type="Proteomes" id="UP000887577">
    <property type="component" value="Unplaced"/>
</dbReference>
<dbReference type="SUPFAM" id="SSF48403">
    <property type="entry name" value="Ankyrin repeat"/>
    <property type="match status" value="1"/>
</dbReference>
<evidence type="ECO:0000313" key="1">
    <source>
        <dbReference type="Proteomes" id="UP000887577"/>
    </source>
</evidence>
<protein>
    <submittedName>
        <fullName evidence="2">Uncharacterized protein</fullName>
    </submittedName>
</protein>
<keyword evidence="1" id="KW-1185">Reference proteome</keyword>
<sequence length="356" mass="41083">MCGMPGTDSLCFDILVDNKAGEHQVDLEGYSAENYRRMPRLIDLRQIQGLNRYPMDLGDQYDKMIYDRDINSLQNLVMNGDYDKIEHRIFPPHSRDLARILANLNMRIKAIHQAAVDDDLPTMKQLVDSYEMATCRDAEGRTPLHLGVLFNREEICRYLLLLYPNCVDMPDKENRTPLQYANALSIFSDEDEEVDKEIEARIFSIDFELRTYKELEELQYQGKADQVWKIVKKHLGNDRLVKYIHAYRQVQTKLNNAFTAIEENDLTKLKSMLDVELIQSRDPKGLTVLHVAVLKERHEIVEYIAQSFPKYLNIVDHAGRSAAHYSASAKNAIYDTLVDAGADVTFPDKVISVFFN</sequence>
<dbReference type="AlphaFoldDB" id="A0A914YWB0"/>
<dbReference type="InterPro" id="IPR002110">
    <property type="entry name" value="Ankyrin_rpt"/>
</dbReference>
<proteinExistence type="predicted"/>
<evidence type="ECO:0000313" key="2">
    <source>
        <dbReference type="WBParaSite" id="PSU_v2.g3945.t1"/>
    </source>
</evidence>
<accession>A0A914YWB0</accession>
<dbReference type="PANTHER" id="PTHR24172:SF4">
    <property type="entry name" value="ANK_REP_REGION DOMAIN-CONTAINING PROTEIN"/>
    <property type="match status" value="1"/>
</dbReference>
<name>A0A914YWB0_9BILA</name>
<dbReference type="PANTHER" id="PTHR24172">
    <property type="entry name" value="ANK_REP_REGION DOMAIN-CONTAINING PROTEIN"/>
    <property type="match status" value="1"/>
</dbReference>
<dbReference type="Gene3D" id="1.25.40.20">
    <property type="entry name" value="Ankyrin repeat-containing domain"/>
    <property type="match status" value="2"/>
</dbReference>